<sequence length="286" mass="31997">MKRKNLIIIFLIIIIPFILFFCKSNNLRLQSNYNKMLVHYFDVGQGDSILIQVNNRNLLIDSGPKTSRKKLLTSLKQLNINRIDYLIATHPHEDHIGNMSSIIRQFDIGRFYSPKVQSTTKSFESMVEALKSKNLKINILKAGLSSIDLGENTEISVFSPINDSSKENLNNYSPVILIKFGETKFLFTGDAEKEVENEILSQNSNVKSDVLKLGHHGSSSSTSEAFLKAVNPSIVVISAGTDNPYGHPHKETLALLNSNKIKIFRTDKDGTITLSSDGKNICKVKK</sequence>
<proteinExistence type="predicted"/>
<organism evidence="3 4">
    <name type="scientific">Clostridium cibarium</name>
    <dbReference type="NCBI Taxonomy" id="2762247"/>
    <lineage>
        <taxon>Bacteria</taxon>
        <taxon>Bacillati</taxon>
        <taxon>Bacillota</taxon>
        <taxon>Clostridia</taxon>
        <taxon>Eubacteriales</taxon>
        <taxon>Clostridiaceae</taxon>
        <taxon>Clostridium</taxon>
    </lineage>
</organism>
<dbReference type="Pfam" id="PF00753">
    <property type="entry name" value="Lactamase_B"/>
    <property type="match status" value="1"/>
</dbReference>
<keyword evidence="1" id="KW-0812">Transmembrane</keyword>
<name>A0ABR8PT55_9CLOT</name>
<evidence type="ECO:0000313" key="3">
    <source>
        <dbReference type="EMBL" id="MBD7911368.1"/>
    </source>
</evidence>
<dbReference type="EMBL" id="JACSRA010000010">
    <property type="protein sequence ID" value="MBD7911368.1"/>
    <property type="molecule type" value="Genomic_DNA"/>
</dbReference>
<dbReference type="InterPro" id="IPR035681">
    <property type="entry name" value="ComA-like_MBL"/>
</dbReference>
<feature type="transmembrane region" description="Helical" evidence="1">
    <location>
        <begin position="6"/>
        <end position="22"/>
    </location>
</feature>
<keyword evidence="4" id="KW-1185">Reference proteome</keyword>
<dbReference type="PANTHER" id="PTHR30619">
    <property type="entry name" value="DNA INTERNALIZATION/COMPETENCE PROTEIN COMEC/REC2"/>
    <property type="match status" value="1"/>
</dbReference>
<dbReference type="SMART" id="SM00849">
    <property type="entry name" value="Lactamase_B"/>
    <property type="match status" value="1"/>
</dbReference>
<dbReference type="RefSeq" id="WP_191768211.1">
    <property type="nucleotide sequence ID" value="NZ_JACSRA010000010.1"/>
</dbReference>
<keyword evidence="1" id="KW-0472">Membrane</keyword>
<dbReference type="Proteomes" id="UP000627781">
    <property type="component" value="Unassembled WGS sequence"/>
</dbReference>
<dbReference type="InterPro" id="IPR001279">
    <property type="entry name" value="Metallo-B-lactamas"/>
</dbReference>
<dbReference type="Gene3D" id="3.60.15.10">
    <property type="entry name" value="Ribonuclease Z/Hydroxyacylglutathione hydrolase-like"/>
    <property type="match status" value="1"/>
</dbReference>
<dbReference type="SUPFAM" id="SSF56281">
    <property type="entry name" value="Metallo-hydrolase/oxidoreductase"/>
    <property type="match status" value="1"/>
</dbReference>
<dbReference type="CDD" id="cd07731">
    <property type="entry name" value="ComA-like_MBL-fold"/>
    <property type="match status" value="1"/>
</dbReference>
<keyword evidence="1" id="KW-1133">Transmembrane helix</keyword>
<dbReference type="InterPro" id="IPR052159">
    <property type="entry name" value="Competence_DNA_uptake"/>
</dbReference>
<evidence type="ECO:0000259" key="2">
    <source>
        <dbReference type="SMART" id="SM00849"/>
    </source>
</evidence>
<evidence type="ECO:0000256" key="1">
    <source>
        <dbReference type="SAM" id="Phobius"/>
    </source>
</evidence>
<comment type="caution">
    <text evidence="3">The sequence shown here is derived from an EMBL/GenBank/DDBJ whole genome shotgun (WGS) entry which is preliminary data.</text>
</comment>
<dbReference type="InterPro" id="IPR036866">
    <property type="entry name" value="RibonucZ/Hydroxyglut_hydro"/>
</dbReference>
<reference evidence="3 4" key="1">
    <citation type="submission" date="2020-08" db="EMBL/GenBank/DDBJ databases">
        <title>A Genomic Blueprint of the Chicken Gut Microbiome.</title>
        <authorList>
            <person name="Gilroy R."/>
            <person name="Ravi A."/>
            <person name="Getino M."/>
            <person name="Pursley I."/>
            <person name="Horton D.L."/>
            <person name="Alikhan N.-F."/>
            <person name="Baker D."/>
            <person name="Gharbi K."/>
            <person name="Hall N."/>
            <person name="Watson M."/>
            <person name="Adriaenssens E.M."/>
            <person name="Foster-Nyarko E."/>
            <person name="Jarju S."/>
            <person name="Secka A."/>
            <person name="Antonio M."/>
            <person name="Oren A."/>
            <person name="Chaudhuri R."/>
            <person name="La Ragione R.M."/>
            <person name="Hildebrand F."/>
            <person name="Pallen M.J."/>
        </authorList>
    </citation>
    <scope>NUCLEOTIDE SEQUENCE [LARGE SCALE GENOMIC DNA]</scope>
    <source>
        <strain evidence="3 4">Sa3CVN1</strain>
    </source>
</reference>
<accession>A0ABR8PT55</accession>
<gene>
    <name evidence="3" type="ORF">H9661_08370</name>
</gene>
<feature type="domain" description="Metallo-beta-lactamase" evidence="2">
    <location>
        <begin position="45"/>
        <end position="241"/>
    </location>
</feature>
<evidence type="ECO:0000313" key="4">
    <source>
        <dbReference type="Proteomes" id="UP000627781"/>
    </source>
</evidence>
<protein>
    <submittedName>
        <fullName evidence="3">MBL fold metallo-hydrolase</fullName>
    </submittedName>
</protein>
<dbReference type="PANTHER" id="PTHR30619:SF7">
    <property type="entry name" value="BETA-LACTAMASE DOMAIN PROTEIN"/>
    <property type="match status" value="1"/>
</dbReference>